<sequence>MTMDTTTLSQLDMRAVRQTIATVLKLPESVVIDTDSETDVSDMPSFITVNRVTSELMGEEYKFNAKKEVEIITLTRETIISVNAFGKNSYLLIEKLASVLSTSYAQTIFKRVGAGIVRKSQVRNLPTAIAGGKEQRAQIDLTFSHIHRIETPVYQAKAVDITVHKD</sequence>
<reference evidence="2 3" key="1">
    <citation type="journal article" date="2009" name="BMC Genomics">
        <title>Comparative genomics of the emerging human pathogen Photorhabdus asymbiotica with the insect pathogen Photorhabdus luminescens.</title>
        <authorList>
            <person name="Wilkinson P."/>
            <person name="Waterfield N.R."/>
            <person name="Crossman L."/>
            <person name="Corton C."/>
            <person name="Sanchez-Contreras M."/>
            <person name="Vlisidou I."/>
            <person name="Barron A."/>
            <person name="Bignell A."/>
            <person name="Clark L."/>
            <person name="Ormond D."/>
            <person name="Mayho M."/>
            <person name="Bason N."/>
            <person name="Smith F."/>
            <person name="Simmonds M."/>
            <person name="Churcher C."/>
            <person name="Harris D."/>
            <person name="Thompson N.R."/>
            <person name="Quail M."/>
            <person name="Parkhill J."/>
            <person name="ffrench-Constant R.H."/>
        </authorList>
    </citation>
    <scope>NUCLEOTIDE SEQUENCE [LARGE SCALE GENOMIC DNA]</scope>
    <source>
        <strain evidence="3">ATCC 43949 / 3105-77</strain>
    </source>
</reference>
<dbReference type="Pfam" id="PF23961">
    <property type="entry name" value="Phage_tail_terminator_9"/>
    <property type="match status" value="1"/>
</dbReference>
<dbReference type="EMBL" id="FM162591">
    <property type="protein sequence ID" value="CAQ85680.1"/>
    <property type="molecule type" value="Genomic_DNA"/>
</dbReference>
<organism evidence="2 3">
    <name type="scientific">Photorhabdus asymbiotica subsp. asymbiotica (strain ATCC 43949 / 3105-77)</name>
    <name type="common">Xenorhabdus luminescens (strain 2)</name>
    <dbReference type="NCBI Taxonomy" id="553480"/>
    <lineage>
        <taxon>Bacteria</taxon>
        <taxon>Pseudomonadati</taxon>
        <taxon>Pseudomonadota</taxon>
        <taxon>Gammaproteobacteria</taxon>
        <taxon>Enterobacterales</taxon>
        <taxon>Morganellaceae</taxon>
        <taxon>Photorhabdus</taxon>
    </lineage>
</organism>
<protein>
    <recommendedName>
        <fullName evidence="1">Phage neck terminator protein gp12-like domain-containing protein</fullName>
    </recommendedName>
</protein>
<evidence type="ECO:0000313" key="3">
    <source>
        <dbReference type="Proteomes" id="UP000002747"/>
    </source>
</evidence>
<accession>C7BL05</accession>
<gene>
    <name evidence="2" type="primary">gene0108</name>
    <name evidence="2" type="ordered locus">PAU_03592</name>
</gene>
<evidence type="ECO:0000313" key="2">
    <source>
        <dbReference type="EMBL" id="CAQ85680.1"/>
    </source>
</evidence>
<dbReference type="NCBIfam" id="NF047498">
    <property type="entry name" value="LIC_12616_fam"/>
    <property type="match status" value="1"/>
</dbReference>
<dbReference type="Proteomes" id="UP000002747">
    <property type="component" value="Chromosome"/>
</dbReference>
<dbReference type="AlphaFoldDB" id="C7BL05"/>
<dbReference type="InterPro" id="IPR057087">
    <property type="entry name" value="Gp12-like"/>
</dbReference>
<dbReference type="eggNOG" id="ENOG50332V6">
    <property type="taxonomic scope" value="Bacteria"/>
</dbReference>
<dbReference type="STRING" id="291112.PAU_03592"/>
<dbReference type="KEGG" id="pay:PAU_03592"/>
<proteinExistence type="predicted"/>
<feature type="domain" description="Phage neck terminator protein gp12-like" evidence="1">
    <location>
        <begin position="15"/>
        <end position="163"/>
    </location>
</feature>
<evidence type="ECO:0000259" key="1">
    <source>
        <dbReference type="Pfam" id="PF23961"/>
    </source>
</evidence>
<name>C7BL05_PHOAA</name>